<dbReference type="Proteomes" id="UP000474296">
    <property type="component" value="Unassembled WGS sequence"/>
</dbReference>
<keyword evidence="3" id="KW-0804">Transcription</keyword>
<dbReference type="GO" id="GO:0003677">
    <property type="term" value="F:DNA binding"/>
    <property type="evidence" value="ECO:0007669"/>
    <property type="project" value="UniProtKB-UniRule"/>
</dbReference>
<reference evidence="6 7" key="1">
    <citation type="submission" date="2020-01" db="EMBL/GenBank/DDBJ databases">
        <title>Spongiivirga citrea KCTC 32990T.</title>
        <authorList>
            <person name="Wang G."/>
        </authorList>
    </citation>
    <scope>NUCLEOTIDE SEQUENCE [LARGE SCALE GENOMIC DNA]</scope>
    <source>
        <strain evidence="6 7">KCTC 32990</strain>
    </source>
</reference>
<evidence type="ECO:0000256" key="3">
    <source>
        <dbReference type="ARBA" id="ARBA00023163"/>
    </source>
</evidence>
<evidence type="ECO:0000256" key="4">
    <source>
        <dbReference type="PROSITE-ProRule" id="PRU00335"/>
    </source>
</evidence>
<dbReference type="Gene3D" id="1.10.357.10">
    <property type="entry name" value="Tetracycline Repressor, domain 2"/>
    <property type="match status" value="1"/>
</dbReference>
<dbReference type="RefSeq" id="WP_164029743.1">
    <property type="nucleotide sequence ID" value="NZ_JAABOQ010000002.1"/>
</dbReference>
<dbReference type="AlphaFoldDB" id="A0A6M0CKU5"/>
<organism evidence="6 7">
    <name type="scientific">Spongiivirga citrea</name>
    <dbReference type="NCBI Taxonomy" id="1481457"/>
    <lineage>
        <taxon>Bacteria</taxon>
        <taxon>Pseudomonadati</taxon>
        <taxon>Bacteroidota</taxon>
        <taxon>Flavobacteriia</taxon>
        <taxon>Flavobacteriales</taxon>
        <taxon>Flavobacteriaceae</taxon>
        <taxon>Spongiivirga</taxon>
    </lineage>
</organism>
<accession>A0A6M0CKU5</accession>
<dbReference type="InterPro" id="IPR009057">
    <property type="entry name" value="Homeodomain-like_sf"/>
</dbReference>
<dbReference type="SUPFAM" id="SSF48498">
    <property type="entry name" value="Tetracyclin repressor-like, C-terminal domain"/>
    <property type="match status" value="1"/>
</dbReference>
<keyword evidence="7" id="KW-1185">Reference proteome</keyword>
<feature type="DNA-binding region" description="H-T-H motif" evidence="4">
    <location>
        <begin position="28"/>
        <end position="47"/>
    </location>
</feature>
<dbReference type="SUPFAM" id="SSF46689">
    <property type="entry name" value="Homeodomain-like"/>
    <property type="match status" value="1"/>
</dbReference>
<dbReference type="Pfam" id="PF00440">
    <property type="entry name" value="TetR_N"/>
    <property type="match status" value="1"/>
</dbReference>
<dbReference type="PANTHER" id="PTHR47506">
    <property type="entry name" value="TRANSCRIPTIONAL REGULATORY PROTEIN"/>
    <property type="match status" value="1"/>
</dbReference>
<evidence type="ECO:0000259" key="5">
    <source>
        <dbReference type="PROSITE" id="PS50977"/>
    </source>
</evidence>
<dbReference type="InterPro" id="IPR036271">
    <property type="entry name" value="Tet_transcr_reg_TetR-rel_C_sf"/>
</dbReference>
<evidence type="ECO:0000256" key="1">
    <source>
        <dbReference type="ARBA" id="ARBA00023015"/>
    </source>
</evidence>
<keyword evidence="2 4" id="KW-0238">DNA-binding</keyword>
<dbReference type="Pfam" id="PF21993">
    <property type="entry name" value="TetR_C_13_2"/>
    <property type="match status" value="1"/>
</dbReference>
<dbReference type="PROSITE" id="PS50977">
    <property type="entry name" value="HTH_TETR_2"/>
    <property type="match status" value="1"/>
</dbReference>
<protein>
    <submittedName>
        <fullName evidence="6">TetR family transcriptional regulator</fullName>
    </submittedName>
</protein>
<name>A0A6M0CKU5_9FLAO</name>
<evidence type="ECO:0000256" key="2">
    <source>
        <dbReference type="ARBA" id="ARBA00023125"/>
    </source>
</evidence>
<proteinExistence type="predicted"/>
<evidence type="ECO:0000313" key="6">
    <source>
        <dbReference type="EMBL" id="NER16469.1"/>
    </source>
</evidence>
<dbReference type="EMBL" id="JAABOQ010000002">
    <property type="protein sequence ID" value="NER16469.1"/>
    <property type="molecule type" value="Genomic_DNA"/>
</dbReference>
<comment type="caution">
    <text evidence="6">The sequence shown here is derived from an EMBL/GenBank/DDBJ whole genome shotgun (WGS) entry which is preliminary data.</text>
</comment>
<dbReference type="InterPro" id="IPR001647">
    <property type="entry name" value="HTH_TetR"/>
</dbReference>
<gene>
    <name evidence="6" type="ORF">GWK10_04565</name>
</gene>
<dbReference type="PANTHER" id="PTHR47506:SF7">
    <property type="entry name" value="TRANSCRIPTIONAL REGULATORY PROTEIN"/>
    <property type="match status" value="1"/>
</dbReference>
<sequence>MPKVKTSKEAVLNKVIPLIRKRGIANTSMADLAKECEIQKSHFYYYFDSKDALVKEVLATTNSYFSYNLNKVLSNSQFSISEKLKGIEHLLGKLFTNRHEGCVMANTALEAAYYNPIYFDEVAKFFDCFINGLIALLEVNYDKNEAKELAEQIVQDIEGGILLMKVYQDQRYLFNAIKRMRKLINKL</sequence>
<evidence type="ECO:0000313" key="7">
    <source>
        <dbReference type="Proteomes" id="UP000474296"/>
    </source>
</evidence>
<feature type="domain" description="HTH tetR-type" evidence="5">
    <location>
        <begin position="5"/>
        <end position="65"/>
    </location>
</feature>
<keyword evidence="1" id="KW-0805">Transcription regulation</keyword>
<dbReference type="InterPro" id="IPR054156">
    <property type="entry name" value="YxaF_TetR_C"/>
</dbReference>